<keyword evidence="2" id="KW-1185">Reference proteome</keyword>
<dbReference type="Gramene" id="TuG1812G0100004447.01.T01">
    <property type="protein sequence ID" value="TuG1812G0100004447.01.T01"/>
    <property type="gene ID" value="TuG1812G0100004447.01"/>
</dbReference>
<proteinExistence type="predicted"/>
<reference evidence="2" key="1">
    <citation type="journal article" date="2013" name="Nature">
        <title>Draft genome of the wheat A-genome progenitor Triticum urartu.</title>
        <authorList>
            <person name="Ling H.Q."/>
            <person name="Zhao S."/>
            <person name="Liu D."/>
            <person name="Wang J."/>
            <person name="Sun H."/>
            <person name="Zhang C."/>
            <person name="Fan H."/>
            <person name="Li D."/>
            <person name="Dong L."/>
            <person name="Tao Y."/>
            <person name="Gao C."/>
            <person name="Wu H."/>
            <person name="Li Y."/>
            <person name="Cui Y."/>
            <person name="Guo X."/>
            <person name="Zheng S."/>
            <person name="Wang B."/>
            <person name="Yu K."/>
            <person name="Liang Q."/>
            <person name="Yang W."/>
            <person name="Lou X."/>
            <person name="Chen J."/>
            <person name="Feng M."/>
            <person name="Jian J."/>
            <person name="Zhang X."/>
            <person name="Luo G."/>
            <person name="Jiang Y."/>
            <person name="Liu J."/>
            <person name="Wang Z."/>
            <person name="Sha Y."/>
            <person name="Zhang B."/>
            <person name="Wu H."/>
            <person name="Tang D."/>
            <person name="Shen Q."/>
            <person name="Xue P."/>
            <person name="Zou S."/>
            <person name="Wang X."/>
            <person name="Liu X."/>
            <person name="Wang F."/>
            <person name="Yang Y."/>
            <person name="An X."/>
            <person name="Dong Z."/>
            <person name="Zhang K."/>
            <person name="Zhang X."/>
            <person name="Luo M.C."/>
            <person name="Dvorak J."/>
            <person name="Tong Y."/>
            <person name="Wang J."/>
            <person name="Yang H."/>
            <person name="Li Z."/>
            <person name="Wang D."/>
            <person name="Zhang A."/>
            <person name="Wang J."/>
        </authorList>
    </citation>
    <scope>NUCLEOTIDE SEQUENCE</scope>
    <source>
        <strain evidence="2">cv. G1812</strain>
    </source>
</reference>
<name>A0A8R7K522_TRIUA</name>
<dbReference type="Proteomes" id="UP000015106">
    <property type="component" value="Chromosome 1"/>
</dbReference>
<sequence length="127" mass="14223">MVGVKYGIAAPRCDCVVASRNIIVVPRYNSVAAPRYNVATSRSDTVVGPSDGVWLLLLECSSIALPGEAPRRLKVVRVARHIGRRQEKRQEGEQQEAFRHGFSCGLWYVYKKQEHSARNQFGVQVIL</sequence>
<evidence type="ECO:0000313" key="1">
    <source>
        <dbReference type="EnsemblPlants" id="TuG1812G0100004447.01.T01"/>
    </source>
</evidence>
<accession>A0A8R7K522</accession>
<reference evidence="1" key="3">
    <citation type="submission" date="2022-06" db="UniProtKB">
        <authorList>
            <consortium name="EnsemblPlants"/>
        </authorList>
    </citation>
    <scope>IDENTIFICATION</scope>
</reference>
<dbReference type="EnsemblPlants" id="TuG1812G0100004447.01.T01">
    <property type="protein sequence ID" value="TuG1812G0100004447.01.T01"/>
    <property type="gene ID" value="TuG1812G0100004447.01"/>
</dbReference>
<protein>
    <submittedName>
        <fullName evidence="1">Uncharacterized protein</fullName>
    </submittedName>
</protein>
<organism evidence="1 2">
    <name type="scientific">Triticum urartu</name>
    <name type="common">Red wild einkorn</name>
    <name type="synonym">Crithodium urartu</name>
    <dbReference type="NCBI Taxonomy" id="4572"/>
    <lineage>
        <taxon>Eukaryota</taxon>
        <taxon>Viridiplantae</taxon>
        <taxon>Streptophyta</taxon>
        <taxon>Embryophyta</taxon>
        <taxon>Tracheophyta</taxon>
        <taxon>Spermatophyta</taxon>
        <taxon>Magnoliopsida</taxon>
        <taxon>Liliopsida</taxon>
        <taxon>Poales</taxon>
        <taxon>Poaceae</taxon>
        <taxon>BOP clade</taxon>
        <taxon>Pooideae</taxon>
        <taxon>Triticodae</taxon>
        <taxon>Triticeae</taxon>
        <taxon>Triticinae</taxon>
        <taxon>Triticum</taxon>
    </lineage>
</organism>
<reference evidence="1" key="2">
    <citation type="submission" date="2018-03" db="EMBL/GenBank/DDBJ databases">
        <title>The Triticum urartu genome reveals the dynamic nature of wheat genome evolution.</title>
        <authorList>
            <person name="Ling H."/>
            <person name="Ma B."/>
            <person name="Shi X."/>
            <person name="Liu H."/>
            <person name="Dong L."/>
            <person name="Sun H."/>
            <person name="Cao Y."/>
            <person name="Gao Q."/>
            <person name="Zheng S."/>
            <person name="Li Y."/>
            <person name="Yu Y."/>
            <person name="Du H."/>
            <person name="Qi M."/>
            <person name="Li Y."/>
            <person name="Yu H."/>
            <person name="Cui Y."/>
            <person name="Wang N."/>
            <person name="Chen C."/>
            <person name="Wu H."/>
            <person name="Zhao Y."/>
            <person name="Zhang J."/>
            <person name="Li Y."/>
            <person name="Zhou W."/>
            <person name="Zhang B."/>
            <person name="Hu W."/>
            <person name="Eijk M."/>
            <person name="Tang J."/>
            <person name="Witsenboer H."/>
            <person name="Zhao S."/>
            <person name="Li Z."/>
            <person name="Zhang A."/>
            <person name="Wang D."/>
            <person name="Liang C."/>
        </authorList>
    </citation>
    <scope>NUCLEOTIDE SEQUENCE [LARGE SCALE GENOMIC DNA]</scope>
    <source>
        <strain evidence="1">cv. G1812</strain>
    </source>
</reference>
<evidence type="ECO:0000313" key="2">
    <source>
        <dbReference type="Proteomes" id="UP000015106"/>
    </source>
</evidence>
<dbReference type="AlphaFoldDB" id="A0A8R7K522"/>